<evidence type="ECO:0000313" key="1">
    <source>
        <dbReference type="EMBL" id="GBO25282.1"/>
    </source>
</evidence>
<dbReference type="EMBL" id="BGPR01048253">
    <property type="protein sequence ID" value="GBO25282.1"/>
    <property type="molecule type" value="Genomic_DNA"/>
</dbReference>
<reference evidence="2 3" key="1">
    <citation type="journal article" date="2019" name="Sci. Rep.">
        <title>Orb-weaving spider Araneus ventricosus genome elucidates the spidroin gene catalogue.</title>
        <authorList>
            <person name="Kono N."/>
            <person name="Nakamura H."/>
            <person name="Ohtoshi R."/>
            <person name="Moran D.A.P."/>
            <person name="Shinohara A."/>
            <person name="Yoshida Y."/>
            <person name="Fujiwara M."/>
            <person name="Mori M."/>
            <person name="Tomita M."/>
            <person name="Arakawa K."/>
        </authorList>
    </citation>
    <scope>NUCLEOTIDE SEQUENCE [LARGE SCALE GENOMIC DNA]</scope>
</reference>
<keyword evidence="3" id="KW-1185">Reference proteome</keyword>
<dbReference type="OrthoDB" id="8186282at2759"/>
<organism evidence="2 3">
    <name type="scientific">Araneus ventricosus</name>
    <name type="common">Orbweaver spider</name>
    <name type="synonym">Epeira ventricosa</name>
    <dbReference type="NCBI Taxonomy" id="182803"/>
    <lineage>
        <taxon>Eukaryota</taxon>
        <taxon>Metazoa</taxon>
        <taxon>Ecdysozoa</taxon>
        <taxon>Arthropoda</taxon>
        <taxon>Chelicerata</taxon>
        <taxon>Arachnida</taxon>
        <taxon>Araneae</taxon>
        <taxon>Araneomorphae</taxon>
        <taxon>Entelegynae</taxon>
        <taxon>Araneoidea</taxon>
        <taxon>Araneidae</taxon>
        <taxon>Araneus</taxon>
    </lineage>
</organism>
<protein>
    <submittedName>
        <fullName evidence="2">Uncharacterized protein</fullName>
    </submittedName>
</protein>
<dbReference type="InterPro" id="IPR036397">
    <property type="entry name" value="RNaseH_sf"/>
</dbReference>
<proteinExistence type="predicted"/>
<dbReference type="AlphaFoldDB" id="A0A4Y2WRI5"/>
<accession>A0A4Y2WRI5</accession>
<gene>
    <name evidence="1" type="ORF">AVEN_168074_1</name>
    <name evidence="2" type="ORF">AVEN_236346_1</name>
</gene>
<evidence type="ECO:0000313" key="3">
    <source>
        <dbReference type="Proteomes" id="UP000499080"/>
    </source>
</evidence>
<comment type="caution">
    <text evidence="2">The sequence shown here is derived from an EMBL/GenBank/DDBJ whole genome shotgun (WGS) entry which is preliminary data.</text>
</comment>
<sequence>MKTYTGIADVLFQYIPAKSSDVSPMDYCAFGLSKRALSKRKSTRTDRFWKVVEEQCKSIPLEILRKALLSWKSRCGLIVQKKGYQVEHL</sequence>
<dbReference type="Proteomes" id="UP000499080">
    <property type="component" value="Unassembled WGS sequence"/>
</dbReference>
<dbReference type="EMBL" id="BGPR01065303">
    <property type="protein sequence ID" value="GBO40125.1"/>
    <property type="molecule type" value="Genomic_DNA"/>
</dbReference>
<dbReference type="GO" id="GO:0003676">
    <property type="term" value="F:nucleic acid binding"/>
    <property type="evidence" value="ECO:0007669"/>
    <property type="project" value="InterPro"/>
</dbReference>
<dbReference type="Gene3D" id="3.30.420.10">
    <property type="entry name" value="Ribonuclease H-like superfamily/Ribonuclease H"/>
    <property type="match status" value="1"/>
</dbReference>
<evidence type="ECO:0000313" key="2">
    <source>
        <dbReference type="EMBL" id="GBO40125.1"/>
    </source>
</evidence>
<name>A0A4Y2WRI5_ARAVE</name>